<proteinExistence type="predicted"/>
<evidence type="ECO:0000313" key="4">
    <source>
        <dbReference type="Proteomes" id="UP000507245"/>
    </source>
</evidence>
<evidence type="ECO:0000313" key="2">
    <source>
        <dbReference type="EMBL" id="CAB4299054.1"/>
    </source>
</evidence>
<organism evidence="2 4">
    <name type="scientific">Prunus armeniaca</name>
    <name type="common">Apricot</name>
    <name type="synonym">Armeniaca vulgaris</name>
    <dbReference type="NCBI Taxonomy" id="36596"/>
    <lineage>
        <taxon>Eukaryota</taxon>
        <taxon>Viridiplantae</taxon>
        <taxon>Streptophyta</taxon>
        <taxon>Embryophyta</taxon>
        <taxon>Tracheophyta</taxon>
        <taxon>Spermatophyta</taxon>
        <taxon>Magnoliopsida</taxon>
        <taxon>eudicotyledons</taxon>
        <taxon>Gunneridae</taxon>
        <taxon>Pentapetalae</taxon>
        <taxon>rosids</taxon>
        <taxon>fabids</taxon>
        <taxon>Rosales</taxon>
        <taxon>Rosaceae</taxon>
        <taxon>Amygdaloideae</taxon>
        <taxon>Amygdaleae</taxon>
        <taxon>Prunus</taxon>
    </lineage>
</organism>
<dbReference type="EMBL" id="CAEKDK010000002">
    <property type="protein sequence ID" value="CAB4268613.1"/>
    <property type="molecule type" value="Genomic_DNA"/>
</dbReference>
<evidence type="ECO:0000313" key="1">
    <source>
        <dbReference type="EMBL" id="CAB4268613.1"/>
    </source>
</evidence>
<reference evidence="4" key="1">
    <citation type="journal article" date="2020" name="Genome Biol.">
        <title>Gamete binning: chromosome-level and haplotype-resolved genome assembly enabled by high-throughput single-cell sequencing of gamete genomes.</title>
        <authorList>
            <person name="Campoy J.A."/>
            <person name="Sun H."/>
            <person name="Goel M."/>
            <person name="Jiao W.-B."/>
            <person name="Folz-Donahue K."/>
            <person name="Wang N."/>
            <person name="Rubio M."/>
            <person name="Liu C."/>
            <person name="Kukat C."/>
            <person name="Ruiz D."/>
            <person name="Huettel B."/>
            <person name="Schneeberger K."/>
        </authorList>
    </citation>
    <scope>NUCLEOTIDE SEQUENCE [LARGE SCALE GENOMIC DNA]</scope>
    <source>
        <strain evidence="4">cv. Rojo Pasion</strain>
    </source>
</reference>
<evidence type="ECO:0000313" key="3">
    <source>
        <dbReference type="Proteomes" id="UP000507222"/>
    </source>
</evidence>
<dbReference type="AlphaFoldDB" id="A0A6J5WI76"/>
<dbReference type="EMBL" id="CAEKKB010000002">
    <property type="protein sequence ID" value="CAB4299054.1"/>
    <property type="molecule type" value="Genomic_DNA"/>
</dbReference>
<protein>
    <submittedName>
        <fullName evidence="2">Uncharacterized protein</fullName>
    </submittedName>
</protein>
<keyword evidence="4" id="KW-1185">Reference proteome</keyword>
<reference evidence="2 3" key="2">
    <citation type="submission" date="2020-05" db="EMBL/GenBank/DDBJ databases">
        <authorList>
            <person name="Campoy J."/>
            <person name="Schneeberger K."/>
            <person name="Spophaly S."/>
        </authorList>
    </citation>
    <scope>NUCLEOTIDE SEQUENCE [LARGE SCALE GENOMIC DNA]</scope>
    <source>
        <strain evidence="2">PruArmRojPasFocal</strain>
    </source>
</reference>
<accession>A0A6J5WI76</accession>
<dbReference type="Proteomes" id="UP000507245">
    <property type="component" value="Unassembled WGS sequence"/>
</dbReference>
<dbReference type="Proteomes" id="UP000507222">
    <property type="component" value="Unassembled WGS sequence"/>
</dbReference>
<name>A0A6J5WI76_PRUAR</name>
<sequence length="143" mass="15498">MVEGTGGNLGNEIVDKKGKLSVSSIDFVGLGFAVKKEDRGLPAGGTEARADSRRQLRSLQAKSFFKNGVTVNVTVSVPLAIFEEVPYAINPKNEIDGSHFAAIGSFQMPSDARSEEHSITLVGFLEFPRDLGHHTWLHCIIES</sequence>
<gene>
    <name evidence="1" type="ORF">CURHAP_LOCUS12473</name>
    <name evidence="2" type="ORF">ORAREDHAP_LOCUS12344</name>
</gene>